<feature type="region of interest" description="Disordered" evidence="1">
    <location>
        <begin position="1"/>
        <end position="26"/>
    </location>
</feature>
<reference evidence="3" key="1">
    <citation type="journal article" date="2019" name="Int. J. Syst. Evol. Microbiol.">
        <title>The Global Catalogue of Microorganisms (GCM) 10K type strain sequencing project: providing services to taxonomists for standard genome sequencing and annotation.</title>
        <authorList>
            <consortium name="The Broad Institute Genomics Platform"/>
            <consortium name="The Broad Institute Genome Sequencing Center for Infectious Disease"/>
            <person name="Wu L."/>
            <person name="Ma J."/>
        </authorList>
    </citation>
    <scope>NUCLEOTIDE SEQUENCE [LARGE SCALE GENOMIC DNA]</scope>
    <source>
        <strain evidence="3">JCM 17939</strain>
    </source>
</reference>
<sequence length="91" mass="9808">MNVGSHTELGDDGFPEQWSEDDVPDAVADVVTGPDGVHVWKAGSESFVPGALVRLANVMRYPALIPVPTIKPIWSPPYMSHKPTAITPTSR</sequence>
<accession>A0ABP8UA35</accession>
<evidence type="ECO:0000313" key="3">
    <source>
        <dbReference type="Proteomes" id="UP001501442"/>
    </source>
</evidence>
<proteinExistence type="predicted"/>
<evidence type="ECO:0000256" key="1">
    <source>
        <dbReference type="SAM" id="MobiDB-lite"/>
    </source>
</evidence>
<evidence type="ECO:0000313" key="2">
    <source>
        <dbReference type="EMBL" id="GAA4626135.1"/>
    </source>
</evidence>
<organism evidence="2 3">
    <name type="scientific">Actinoallomurus vinaceus</name>
    <dbReference type="NCBI Taxonomy" id="1080074"/>
    <lineage>
        <taxon>Bacteria</taxon>
        <taxon>Bacillati</taxon>
        <taxon>Actinomycetota</taxon>
        <taxon>Actinomycetes</taxon>
        <taxon>Streptosporangiales</taxon>
        <taxon>Thermomonosporaceae</taxon>
        <taxon>Actinoallomurus</taxon>
    </lineage>
</organism>
<keyword evidence="3" id="KW-1185">Reference proteome</keyword>
<feature type="compositionally biased region" description="Acidic residues" evidence="1">
    <location>
        <begin position="10"/>
        <end position="24"/>
    </location>
</feature>
<dbReference type="EMBL" id="BAABHK010000004">
    <property type="protein sequence ID" value="GAA4626135.1"/>
    <property type="molecule type" value="Genomic_DNA"/>
</dbReference>
<dbReference type="Proteomes" id="UP001501442">
    <property type="component" value="Unassembled WGS sequence"/>
</dbReference>
<comment type="caution">
    <text evidence="2">The sequence shown here is derived from an EMBL/GenBank/DDBJ whole genome shotgun (WGS) entry which is preliminary data.</text>
</comment>
<protein>
    <submittedName>
        <fullName evidence="2">Uncharacterized protein</fullName>
    </submittedName>
</protein>
<name>A0ABP8UA35_9ACTN</name>
<gene>
    <name evidence="2" type="ORF">GCM10023196_033130</name>
</gene>